<gene>
    <name evidence="1" type="ORF">Vbra_481</name>
</gene>
<dbReference type="InParanoid" id="A0A0G4GV79"/>
<protein>
    <submittedName>
        <fullName evidence="1">Uncharacterized protein</fullName>
    </submittedName>
</protein>
<dbReference type="EMBL" id="CDMY01000823">
    <property type="protein sequence ID" value="CEM34543.1"/>
    <property type="molecule type" value="Genomic_DNA"/>
</dbReference>
<dbReference type="AlphaFoldDB" id="A0A0G4GV79"/>
<keyword evidence="2" id="KW-1185">Reference proteome</keyword>
<organism evidence="1 2">
    <name type="scientific">Vitrella brassicaformis (strain CCMP3155)</name>
    <dbReference type="NCBI Taxonomy" id="1169540"/>
    <lineage>
        <taxon>Eukaryota</taxon>
        <taxon>Sar</taxon>
        <taxon>Alveolata</taxon>
        <taxon>Colpodellida</taxon>
        <taxon>Vitrellaceae</taxon>
        <taxon>Vitrella</taxon>
    </lineage>
</organism>
<name>A0A0G4GV79_VITBC</name>
<accession>A0A0G4GV79</accession>
<reference evidence="1 2" key="1">
    <citation type="submission" date="2014-11" db="EMBL/GenBank/DDBJ databases">
        <authorList>
            <person name="Zhu J."/>
            <person name="Qi W."/>
            <person name="Song R."/>
        </authorList>
    </citation>
    <scope>NUCLEOTIDE SEQUENCE [LARGE SCALE GENOMIC DNA]</scope>
</reference>
<dbReference type="PhylomeDB" id="A0A0G4GV79"/>
<dbReference type="Proteomes" id="UP000041254">
    <property type="component" value="Unassembled WGS sequence"/>
</dbReference>
<proteinExistence type="predicted"/>
<sequence>MWMVLLSRRCTLPWLPCGSRVNRYESGNLWARLLLRVHHLWPVLLVCFRFSADLSCAPLACSSPSACGRTPRTLSRRARDRCRAIGWAGGDLRNLREMDGPDCAARPVRRDTSERSSAVIVADDAFFLRSLHPIPEDSPPLRMSEAFQHIYLLLQGRQQKIRILTLVAEDGALPMQECYGRMPPASAWPAQPAAPRALFY</sequence>
<evidence type="ECO:0000313" key="2">
    <source>
        <dbReference type="Proteomes" id="UP000041254"/>
    </source>
</evidence>
<evidence type="ECO:0000313" key="1">
    <source>
        <dbReference type="EMBL" id="CEM34543.1"/>
    </source>
</evidence>
<dbReference type="VEuPathDB" id="CryptoDB:Vbra_481"/>